<name>A0A3Q9JNK1_9GAMM</name>
<dbReference type="InterPro" id="IPR024453">
    <property type="entry name" value="Peptidase_C92"/>
</dbReference>
<sequence>MFSSHTNSPSLEIGDIIFTCIAAQLFKSISKASLCWSNHVGIIIGHNGEDYLVAESRVPFSTTTTLKKFIKRSNKRHYAVRRLNNTLTEQQKLAVCSQVPQRLNILYHTGFKFDSKRQFCSKFVYEIYKEALNLEVGKIETFNDLLKSNPNANLTFWKLWFFGRIPWHRKTVTPASLWFCPKLNTIFDSHPEISNSDTKKVG</sequence>
<keyword evidence="2" id="KW-1185">Reference proteome</keyword>
<dbReference type="Proteomes" id="UP000273143">
    <property type="component" value="Chromosome"/>
</dbReference>
<accession>A0A3Q9JNK1</accession>
<dbReference type="RefSeq" id="WP_127164747.1">
    <property type="nucleotide sequence ID" value="NZ_CP029822.1"/>
</dbReference>
<dbReference type="AlphaFoldDB" id="A0A3Q9JNK1"/>
<dbReference type="Gene3D" id="3.90.1720.10">
    <property type="entry name" value="endopeptidase domain like (from Nostoc punctiforme)"/>
    <property type="match status" value="1"/>
</dbReference>
<reference evidence="2" key="1">
    <citation type="submission" date="2018-06" db="EMBL/GenBank/DDBJ databases">
        <title>Complete genome of Pseudomonas insecticola strain QZS01.</title>
        <authorList>
            <person name="Wang J."/>
            <person name="Su Q."/>
        </authorList>
    </citation>
    <scope>NUCLEOTIDE SEQUENCE [LARGE SCALE GENOMIC DNA]</scope>
    <source>
        <strain evidence="2">QZS01</strain>
    </source>
</reference>
<dbReference type="NCBIfam" id="NF008547">
    <property type="entry name" value="PRK11470.1"/>
    <property type="match status" value="1"/>
</dbReference>
<dbReference type="InterPro" id="IPR038765">
    <property type="entry name" value="Papain-like_cys_pep_sf"/>
</dbReference>
<dbReference type="KEGG" id="emo:DM558_15550"/>
<protein>
    <submittedName>
        <fullName evidence="1">YebB family permuted papain-like enzyme</fullName>
    </submittedName>
</protein>
<proteinExistence type="predicted"/>
<dbReference type="EMBL" id="CP029822">
    <property type="protein sequence ID" value="AZS52101.1"/>
    <property type="molecule type" value="Genomic_DNA"/>
</dbReference>
<dbReference type="Pfam" id="PF05708">
    <property type="entry name" value="Peptidase_C92"/>
    <property type="match status" value="1"/>
</dbReference>
<evidence type="ECO:0000313" key="1">
    <source>
        <dbReference type="EMBL" id="AZS52101.1"/>
    </source>
</evidence>
<evidence type="ECO:0000313" key="2">
    <source>
        <dbReference type="Proteomes" id="UP000273143"/>
    </source>
</evidence>
<gene>
    <name evidence="1" type="ORF">DM558_15550</name>
</gene>
<organism evidence="1 2">
    <name type="scientific">Entomomonas moraniae</name>
    <dbReference type="NCBI Taxonomy" id="2213226"/>
    <lineage>
        <taxon>Bacteria</taxon>
        <taxon>Pseudomonadati</taxon>
        <taxon>Pseudomonadota</taxon>
        <taxon>Gammaproteobacteria</taxon>
        <taxon>Pseudomonadales</taxon>
        <taxon>Pseudomonadaceae</taxon>
        <taxon>Entomomonas</taxon>
    </lineage>
</organism>
<dbReference type="SUPFAM" id="SSF54001">
    <property type="entry name" value="Cysteine proteinases"/>
    <property type="match status" value="1"/>
</dbReference>